<dbReference type="EMBL" id="SDLO01000014">
    <property type="protein sequence ID" value="TDK87377.1"/>
    <property type="molecule type" value="Genomic_DNA"/>
</dbReference>
<comment type="caution">
    <text evidence="1">The sequence shown here is derived from an EMBL/GenBank/DDBJ whole genome shotgun (WGS) entry which is preliminary data.</text>
</comment>
<dbReference type="GO" id="GO:0016740">
    <property type="term" value="F:transferase activity"/>
    <property type="evidence" value="ECO:0007669"/>
    <property type="project" value="UniProtKB-KW"/>
</dbReference>
<organism evidence="1 2">
    <name type="scientific">Mycolicibacterium mucogenicum</name>
    <name type="common">Mycobacterium mucogenicum</name>
    <dbReference type="NCBI Taxonomy" id="56689"/>
    <lineage>
        <taxon>Bacteria</taxon>
        <taxon>Bacillati</taxon>
        <taxon>Actinomycetota</taxon>
        <taxon>Actinomycetes</taxon>
        <taxon>Mycobacteriales</taxon>
        <taxon>Mycobacteriaceae</taxon>
        <taxon>Mycolicibacterium</taxon>
    </lineage>
</organism>
<protein>
    <submittedName>
        <fullName evidence="1">Polysaccharide pyruvyl transferase family protein</fullName>
    </submittedName>
</protein>
<accession>A0A4R5WD74</accession>
<gene>
    <name evidence="1" type="ORF">EUA03_17515</name>
</gene>
<sequence>MVSEAGSYLLVSWTSSQGREISGTGDVEGGSGLARVFLSTWGQSDNIGDSILRRGLLRTFHGIDDARVHVHVGRKLMPDTNDERYLTALQLRGDEVVHDTAIGWFSRYATSALTGRTLMVMPAGELVLPDRAGRLWGWWTAVCALLSRPRGGTTVQVGAGVRMSSEAAVTAPRMERYARRKMSLVAWRDPRTAAAFGIGDVAPDWAFGEGPDPLREGLGTPAGERTILAVTTRGNRDLLDENKIRLLRDIAKSRGLRIQVYSQVRRDREAMEKLAWVLHPGTEPLLFGEESHAEWEKKVRALHRESAIVASDRIHALIVGATEGAVPLAVSSGSTEKALRTLKPGGFDLPADQPAAINDYLDTMLGDATSVSRRIVTARTHLDQLRNTLRSFVGGRPVSDPGTVEPLPYEFRHAAAS</sequence>
<evidence type="ECO:0000313" key="2">
    <source>
        <dbReference type="Proteomes" id="UP000294929"/>
    </source>
</evidence>
<keyword evidence="1" id="KW-0808">Transferase</keyword>
<proteinExistence type="predicted"/>
<reference evidence="1 2" key="1">
    <citation type="submission" date="2019-01" db="EMBL/GenBank/DDBJ databases">
        <title>High-quality-draft genome sequences of five non-tuberculosis mycobacteriaceae isolated from a nosocomial environment.</title>
        <authorList>
            <person name="Tiago I."/>
            <person name="Alarico S."/>
            <person name="Pereira S.G."/>
            <person name="Coelho C."/>
            <person name="Maranha A."/>
            <person name="Empadinhas N."/>
        </authorList>
    </citation>
    <scope>NUCLEOTIDE SEQUENCE [LARGE SCALE GENOMIC DNA]</scope>
    <source>
        <strain evidence="1 2">24AIII</strain>
    </source>
</reference>
<dbReference type="AlphaFoldDB" id="A0A4R5WD74"/>
<name>A0A4R5WD74_MYCMU</name>
<evidence type="ECO:0000313" key="1">
    <source>
        <dbReference type="EMBL" id="TDK87377.1"/>
    </source>
</evidence>
<dbReference type="Proteomes" id="UP000294929">
    <property type="component" value="Unassembled WGS sequence"/>
</dbReference>